<dbReference type="SUPFAM" id="SSF53098">
    <property type="entry name" value="Ribonuclease H-like"/>
    <property type="match status" value="1"/>
</dbReference>
<keyword evidence="14" id="KW-0539">Nucleus</keyword>
<accession>A0AAV6UFF2</accession>
<evidence type="ECO:0000256" key="7">
    <source>
        <dbReference type="ARBA" id="ARBA00022722"/>
    </source>
</evidence>
<dbReference type="InterPro" id="IPR012337">
    <property type="entry name" value="RNaseH-like_sf"/>
</dbReference>
<dbReference type="InterPro" id="IPR006941">
    <property type="entry name" value="RNase_CAF1"/>
</dbReference>
<evidence type="ECO:0000256" key="1">
    <source>
        <dbReference type="ARBA" id="ARBA00001663"/>
    </source>
</evidence>
<name>A0AAV6UFF2_9ARAC</name>
<dbReference type="GO" id="GO:0046872">
    <property type="term" value="F:metal ion binding"/>
    <property type="evidence" value="ECO:0007669"/>
    <property type="project" value="UniProtKB-KW"/>
</dbReference>
<evidence type="ECO:0000256" key="14">
    <source>
        <dbReference type="ARBA" id="ARBA00023242"/>
    </source>
</evidence>
<organism evidence="15 16">
    <name type="scientific">Oedothorax gibbosus</name>
    <dbReference type="NCBI Taxonomy" id="931172"/>
    <lineage>
        <taxon>Eukaryota</taxon>
        <taxon>Metazoa</taxon>
        <taxon>Ecdysozoa</taxon>
        <taxon>Arthropoda</taxon>
        <taxon>Chelicerata</taxon>
        <taxon>Arachnida</taxon>
        <taxon>Araneae</taxon>
        <taxon>Araneomorphae</taxon>
        <taxon>Entelegynae</taxon>
        <taxon>Araneoidea</taxon>
        <taxon>Linyphiidae</taxon>
        <taxon>Erigoninae</taxon>
        <taxon>Oedothorax</taxon>
    </lineage>
</organism>
<comment type="similarity">
    <text evidence="4">Belongs to the CAF1 family.</text>
</comment>
<keyword evidence="11" id="KW-0694">RNA-binding</keyword>
<dbReference type="GO" id="GO:0030014">
    <property type="term" value="C:CCR4-NOT complex"/>
    <property type="evidence" value="ECO:0007669"/>
    <property type="project" value="InterPro"/>
</dbReference>
<evidence type="ECO:0000313" key="16">
    <source>
        <dbReference type="Proteomes" id="UP000827092"/>
    </source>
</evidence>
<evidence type="ECO:0000256" key="9">
    <source>
        <dbReference type="ARBA" id="ARBA00022801"/>
    </source>
</evidence>
<dbReference type="GO" id="GO:0004535">
    <property type="term" value="F:poly(A)-specific ribonuclease activity"/>
    <property type="evidence" value="ECO:0007669"/>
    <property type="project" value="UniProtKB-EC"/>
</dbReference>
<evidence type="ECO:0000256" key="6">
    <source>
        <dbReference type="ARBA" id="ARBA00022490"/>
    </source>
</evidence>
<reference evidence="15 16" key="1">
    <citation type="journal article" date="2022" name="Nat. Ecol. Evol.">
        <title>A masculinizing supergene underlies an exaggerated male reproductive morph in a spider.</title>
        <authorList>
            <person name="Hendrickx F."/>
            <person name="De Corte Z."/>
            <person name="Sonet G."/>
            <person name="Van Belleghem S.M."/>
            <person name="Kostlbacher S."/>
            <person name="Vangestel C."/>
        </authorList>
    </citation>
    <scope>NUCLEOTIDE SEQUENCE [LARGE SCALE GENOMIC DNA]</scope>
    <source>
        <strain evidence="15">W744_W776</strain>
    </source>
</reference>
<proteinExistence type="inferred from homology"/>
<keyword evidence="8" id="KW-0479">Metal-binding</keyword>
<dbReference type="Gene3D" id="3.30.420.10">
    <property type="entry name" value="Ribonuclease H-like superfamily/Ribonuclease H"/>
    <property type="match status" value="1"/>
</dbReference>
<dbReference type="InterPro" id="IPR039637">
    <property type="entry name" value="CNOT7/CNOT8/Pop2"/>
</dbReference>
<keyword evidence="12" id="KW-0805">Transcription regulation</keyword>
<evidence type="ECO:0000256" key="2">
    <source>
        <dbReference type="ARBA" id="ARBA00004123"/>
    </source>
</evidence>
<protein>
    <recommendedName>
        <fullName evidence="5">poly(A)-specific ribonuclease</fullName>
        <ecNumber evidence="5">3.1.13.4</ecNumber>
    </recommendedName>
</protein>
<keyword evidence="13" id="KW-0804">Transcription</keyword>
<dbReference type="GO" id="GO:0003723">
    <property type="term" value="F:RNA binding"/>
    <property type="evidence" value="ECO:0007669"/>
    <property type="project" value="UniProtKB-KW"/>
</dbReference>
<comment type="caution">
    <text evidence="15">The sequence shown here is derived from an EMBL/GenBank/DDBJ whole genome shotgun (WGS) entry which is preliminary data.</text>
</comment>
<evidence type="ECO:0000256" key="8">
    <source>
        <dbReference type="ARBA" id="ARBA00022723"/>
    </source>
</evidence>
<evidence type="ECO:0000256" key="11">
    <source>
        <dbReference type="ARBA" id="ARBA00022884"/>
    </source>
</evidence>
<dbReference type="EMBL" id="JAFNEN010000430">
    <property type="protein sequence ID" value="KAG8183142.1"/>
    <property type="molecule type" value="Genomic_DNA"/>
</dbReference>
<dbReference type="GO" id="GO:0005737">
    <property type="term" value="C:cytoplasm"/>
    <property type="evidence" value="ECO:0007669"/>
    <property type="project" value="UniProtKB-SubCell"/>
</dbReference>
<dbReference type="EC" id="3.1.13.4" evidence="5"/>
<comment type="subcellular location">
    <subcellularLocation>
        <location evidence="3">Cytoplasm</location>
    </subcellularLocation>
    <subcellularLocation>
        <location evidence="2">Nucleus</location>
    </subcellularLocation>
</comment>
<dbReference type="Pfam" id="PF04857">
    <property type="entry name" value="CAF1"/>
    <property type="match status" value="1"/>
</dbReference>
<keyword evidence="10" id="KW-0269">Exonuclease</keyword>
<keyword evidence="6" id="KW-0963">Cytoplasm</keyword>
<evidence type="ECO:0000256" key="13">
    <source>
        <dbReference type="ARBA" id="ARBA00023163"/>
    </source>
</evidence>
<evidence type="ECO:0000256" key="10">
    <source>
        <dbReference type="ARBA" id="ARBA00022839"/>
    </source>
</evidence>
<evidence type="ECO:0000256" key="5">
    <source>
        <dbReference type="ARBA" id="ARBA00012161"/>
    </source>
</evidence>
<keyword evidence="7" id="KW-0540">Nuclease</keyword>
<sequence>MPAAFQPTVESADCFQDECGIRDVWAHNLEDEFKIIRHIVQRYKFIVMDTKFPSIFNQPNETLSNKAEYHYRLFKYNINYLKIIRLDLTILDANGNHPPGFTKWQFNFKLKFIDDLYDQDCVDLLTSSGIQYLKHEEDGIDSNEFAELLMTSGVVLCDSVNWISFHCGYDFAYLLKLLTDKDLPEEESEFLDLLEVYFPTIIKNCKNLKSGMQEVLKQLFFNWIGASTDDSLFKISEIFRE</sequence>
<dbReference type="AlphaFoldDB" id="A0AAV6UFF2"/>
<evidence type="ECO:0000313" key="15">
    <source>
        <dbReference type="EMBL" id="KAG8183142.1"/>
    </source>
</evidence>
<gene>
    <name evidence="15" type="ORF">JTE90_029500</name>
</gene>
<dbReference type="GO" id="GO:0005634">
    <property type="term" value="C:nucleus"/>
    <property type="evidence" value="ECO:0007669"/>
    <property type="project" value="UniProtKB-SubCell"/>
</dbReference>
<comment type="catalytic activity">
    <reaction evidence="1">
        <text>Exonucleolytic cleavage of poly(A) to 5'-AMP.</text>
        <dbReference type="EC" id="3.1.13.4"/>
    </reaction>
</comment>
<keyword evidence="16" id="KW-1185">Reference proteome</keyword>
<evidence type="ECO:0000256" key="3">
    <source>
        <dbReference type="ARBA" id="ARBA00004496"/>
    </source>
</evidence>
<evidence type="ECO:0000256" key="12">
    <source>
        <dbReference type="ARBA" id="ARBA00023015"/>
    </source>
</evidence>
<keyword evidence="9" id="KW-0378">Hydrolase</keyword>
<dbReference type="InterPro" id="IPR036397">
    <property type="entry name" value="RNaseH_sf"/>
</dbReference>
<evidence type="ECO:0000256" key="4">
    <source>
        <dbReference type="ARBA" id="ARBA00008372"/>
    </source>
</evidence>
<dbReference type="Proteomes" id="UP000827092">
    <property type="component" value="Unassembled WGS sequence"/>
</dbReference>
<dbReference type="PANTHER" id="PTHR10797">
    <property type="entry name" value="CCR4-NOT TRANSCRIPTION COMPLEX SUBUNIT"/>
    <property type="match status" value="1"/>
</dbReference>